<feature type="chain" id="PRO_5030677100" description="Tripartite-type tricarboxylate transporter, receptor component TctC" evidence="2">
    <location>
        <begin position="37"/>
        <end position="335"/>
    </location>
</feature>
<dbReference type="PIRSF" id="PIRSF017082">
    <property type="entry name" value="YflP"/>
    <property type="match status" value="1"/>
</dbReference>
<feature type="signal peptide" evidence="2">
    <location>
        <begin position="1"/>
        <end position="36"/>
    </location>
</feature>
<reference evidence="4" key="1">
    <citation type="journal article" date="2020" name="MBio">
        <title>Horizontal gene transfer to a defensive symbiont with a reduced genome amongst a multipartite beetle microbiome.</title>
        <authorList>
            <person name="Waterworth S.C."/>
            <person name="Florez L.V."/>
            <person name="Rees E.R."/>
            <person name="Hertweck C."/>
            <person name="Kaltenpoth M."/>
            <person name="Kwan J.C."/>
        </authorList>
    </citation>
    <scope>NUCLEOTIDE SEQUENCE [LARGE SCALE GENOMIC DNA]</scope>
</reference>
<organism evidence="3 4">
    <name type="scientific">Paracidovorax wautersii</name>
    <dbReference type="NCBI Taxonomy" id="1177982"/>
    <lineage>
        <taxon>Bacteria</taxon>
        <taxon>Pseudomonadati</taxon>
        <taxon>Pseudomonadota</taxon>
        <taxon>Betaproteobacteria</taxon>
        <taxon>Burkholderiales</taxon>
        <taxon>Comamonadaceae</taxon>
        <taxon>Paracidovorax</taxon>
    </lineage>
</organism>
<accession>A0A7V8FRJ6</accession>
<gene>
    <name evidence="3" type="ORF">GAK30_00578</name>
</gene>
<proteinExistence type="inferred from homology"/>
<dbReference type="EMBL" id="WNDQ01000005">
    <property type="protein sequence ID" value="KAF1023375.1"/>
    <property type="molecule type" value="Genomic_DNA"/>
</dbReference>
<dbReference type="PANTHER" id="PTHR42928:SF5">
    <property type="entry name" value="BLR1237 PROTEIN"/>
    <property type="match status" value="1"/>
</dbReference>
<sequence>MTSRHFSVHPRPVRRRTWLAALGALALPALPGLSAAQPGDRAVRYVLPVSAGSGVDIIVRACAPAVGQALGHPVIVDNQPGAGGITGALTLIKSPPDGFTLGMVSNNHVILPSIYKSLPFDPVADITPITVLGTTPLVLVVNPRKLPATNAAALIRLLKASPGRYNYGSSGNGTILHLGAALFVEQSGVRVQHVPYKGTGPLITDLIGGQVDFAVIALPAIQAHLQNQSLVAIGVGSLQRTPALPELPTLAEQGLPDYEINGWFAVVGPARLAAAEVARIHAAWTTAMQTPEVREAMRKQGNVIDPTTPAAAAAFLQSERDKYARIVQGAGITAT</sequence>
<evidence type="ECO:0000256" key="1">
    <source>
        <dbReference type="ARBA" id="ARBA00006987"/>
    </source>
</evidence>
<comment type="similarity">
    <text evidence="1">Belongs to the UPF0065 (bug) family.</text>
</comment>
<dbReference type="Gene3D" id="3.40.190.10">
    <property type="entry name" value="Periplasmic binding protein-like II"/>
    <property type="match status" value="1"/>
</dbReference>
<dbReference type="PANTHER" id="PTHR42928">
    <property type="entry name" value="TRICARBOXYLATE-BINDING PROTEIN"/>
    <property type="match status" value="1"/>
</dbReference>
<dbReference type="Gene3D" id="3.40.190.150">
    <property type="entry name" value="Bordetella uptake gene, domain 1"/>
    <property type="match status" value="1"/>
</dbReference>
<evidence type="ECO:0000256" key="2">
    <source>
        <dbReference type="SAM" id="SignalP"/>
    </source>
</evidence>
<evidence type="ECO:0008006" key="5">
    <source>
        <dbReference type="Google" id="ProtNLM"/>
    </source>
</evidence>
<evidence type="ECO:0000313" key="3">
    <source>
        <dbReference type="EMBL" id="KAF1023375.1"/>
    </source>
</evidence>
<dbReference type="AlphaFoldDB" id="A0A7V8FRJ6"/>
<protein>
    <recommendedName>
        <fullName evidence="5">Tripartite-type tricarboxylate transporter, receptor component TctC</fullName>
    </recommendedName>
</protein>
<name>A0A7V8FRJ6_9BURK</name>
<comment type="caution">
    <text evidence="3">The sequence shown here is derived from an EMBL/GenBank/DDBJ whole genome shotgun (WGS) entry which is preliminary data.</text>
</comment>
<dbReference type="InterPro" id="IPR042100">
    <property type="entry name" value="Bug_dom1"/>
</dbReference>
<dbReference type="InterPro" id="IPR005064">
    <property type="entry name" value="BUG"/>
</dbReference>
<dbReference type="SUPFAM" id="SSF53850">
    <property type="entry name" value="Periplasmic binding protein-like II"/>
    <property type="match status" value="1"/>
</dbReference>
<dbReference type="Pfam" id="PF03401">
    <property type="entry name" value="TctC"/>
    <property type="match status" value="1"/>
</dbReference>
<evidence type="ECO:0000313" key="4">
    <source>
        <dbReference type="Proteomes" id="UP000461670"/>
    </source>
</evidence>
<dbReference type="Proteomes" id="UP000461670">
    <property type="component" value="Unassembled WGS sequence"/>
</dbReference>
<keyword evidence="2" id="KW-0732">Signal</keyword>